<keyword evidence="4" id="KW-1185">Reference proteome</keyword>
<dbReference type="InterPro" id="IPR043781">
    <property type="entry name" value="DUF5723"/>
</dbReference>
<dbReference type="RefSeq" id="WP_144915354.1">
    <property type="nucleotide sequence ID" value="NZ_VLLI01000013.1"/>
</dbReference>
<feature type="chain" id="PRO_5022213315" description="DUF5723 domain-containing protein" evidence="1">
    <location>
        <begin position="20"/>
        <end position="477"/>
    </location>
</feature>
<sequence length="477" mass="52820">MKKILLVFYFLIFTAPLFAQQFSQYNTGTLYDSFENPAQAAFIPDTSRLFASNLFIPNFGGNFFLSGDAQATLKSRVFKNSYYNEALQIGQGKTNLVNANANAYFLMLRMFSSLNGNVEIGLSAQTKFEGRGLFTDETIAALNGPGSFPNNTYSNILNNNYYYQAYNQIGLSYRETVTKNFSVGFKLSALLGIEYQKLDVNSSNITFDKANDAATVSMQGTYNSGYTAGPLVARDYLPTFRNPGASISVGTMYKTDDGFTIQANVKDLGFIHWSQYSGIYNFNGTETIKGLSTPAREDSIYNQIYKIVHTNGSQGSFTSPIDGHAELSVMKSYWLDQDNRFKYSPTLIASKELFYTGFVGAFVNPFQYGNYVLTLTASYDDLKTFNVGGQFMYKTPNFEIFIGSDKLVQTGHFAYDAANKSASDITANPAYTGASVSFGFAVKFGPIIEHPMNASTIPNGDKGFLGRLWGRLFKTDN</sequence>
<evidence type="ECO:0000259" key="2">
    <source>
        <dbReference type="Pfam" id="PF18990"/>
    </source>
</evidence>
<comment type="caution">
    <text evidence="3">The sequence shown here is derived from an EMBL/GenBank/DDBJ whole genome shotgun (WGS) entry which is preliminary data.</text>
</comment>
<evidence type="ECO:0000313" key="3">
    <source>
        <dbReference type="EMBL" id="TWI96284.1"/>
    </source>
</evidence>
<accession>A0A562TSW2</accession>
<dbReference type="AlphaFoldDB" id="A0A562TSW2"/>
<dbReference type="OrthoDB" id="783295at2"/>
<evidence type="ECO:0000256" key="1">
    <source>
        <dbReference type="SAM" id="SignalP"/>
    </source>
</evidence>
<name>A0A562TSW2_9SPHI</name>
<gene>
    <name evidence="3" type="ORF">JN11_04018</name>
</gene>
<dbReference type="EMBL" id="VLLI01000013">
    <property type="protein sequence ID" value="TWI96284.1"/>
    <property type="molecule type" value="Genomic_DNA"/>
</dbReference>
<feature type="domain" description="DUF5723" evidence="2">
    <location>
        <begin position="78"/>
        <end position="405"/>
    </location>
</feature>
<feature type="signal peptide" evidence="1">
    <location>
        <begin position="1"/>
        <end position="19"/>
    </location>
</feature>
<reference evidence="3 4" key="1">
    <citation type="submission" date="2019-07" db="EMBL/GenBank/DDBJ databases">
        <title>Genomic Encyclopedia of Archaeal and Bacterial Type Strains, Phase II (KMG-II): from individual species to whole genera.</title>
        <authorList>
            <person name="Goeker M."/>
        </authorList>
    </citation>
    <scope>NUCLEOTIDE SEQUENCE [LARGE SCALE GENOMIC DNA]</scope>
    <source>
        <strain evidence="3 4">ATCC BAA-1854</strain>
    </source>
</reference>
<protein>
    <recommendedName>
        <fullName evidence="2">DUF5723 domain-containing protein</fullName>
    </recommendedName>
</protein>
<proteinExistence type="predicted"/>
<keyword evidence="1" id="KW-0732">Signal</keyword>
<organism evidence="3 4">
    <name type="scientific">Mucilaginibacter frigoritolerans</name>
    <dbReference type="NCBI Taxonomy" id="652788"/>
    <lineage>
        <taxon>Bacteria</taxon>
        <taxon>Pseudomonadati</taxon>
        <taxon>Bacteroidota</taxon>
        <taxon>Sphingobacteriia</taxon>
        <taxon>Sphingobacteriales</taxon>
        <taxon>Sphingobacteriaceae</taxon>
        <taxon>Mucilaginibacter</taxon>
    </lineage>
</organism>
<dbReference type="Pfam" id="PF18990">
    <property type="entry name" value="DUF5723"/>
    <property type="match status" value="1"/>
</dbReference>
<dbReference type="Proteomes" id="UP000317010">
    <property type="component" value="Unassembled WGS sequence"/>
</dbReference>
<evidence type="ECO:0000313" key="4">
    <source>
        <dbReference type="Proteomes" id="UP000317010"/>
    </source>
</evidence>